<comment type="caution">
    <text evidence="1">The sequence shown here is derived from an EMBL/GenBank/DDBJ whole genome shotgun (WGS) entry which is preliminary data.</text>
</comment>
<gene>
    <name evidence="1" type="ORF">A4X13_0g3419</name>
</gene>
<evidence type="ECO:0000313" key="1">
    <source>
        <dbReference type="EMBL" id="KAE8254421.1"/>
    </source>
</evidence>
<reference evidence="1" key="1">
    <citation type="submission" date="2016-04" db="EMBL/GenBank/DDBJ databases">
        <authorList>
            <person name="Nguyen H.D."/>
            <person name="Samba Siva P."/>
            <person name="Cullis J."/>
            <person name="Levesque C.A."/>
            <person name="Hambleton S."/>
        </authorList>
    </citation>
    <scope>NUCLEOTIDE SEQUENCE</scope>
    <source>
        <strain evidence="1">DAOMC 236416</strain>
    </source>
</reference>
<dbReference type="AlphaFoldDB" id="A0A177TQQ4"/>
<proteinExistence type="predicted"/>
<name>A0A177TQQ4_9BASI</name>
<protein>
    <submittedName>
        <fullName evidence="1">Uncharacterized protein</fullName>
    </submittedName>
</protein>
<keyword evidence="2" id="KW-1185">Reference proteome</keyword>
<reference evidence="1" key="2">
    <citation type="journal article" date="2019" name="IMA Fungus">
        <title>Genome sequencing and comparison of five Tilletia species to identify candidate genes for the detection of regulated species infecting wheat.</title>
        <authorList>
            <person name="Nguyen H.D.T."/>
            <person name="Sultana T."/>
            <person name="Kesanakurti P."/>
            <person name="Hambleton S."/>
        </authorList>
    </citation>
    <scope>NUCLEOTIDE SEQUENCE</scope>
    <source>
        <strain evidence="1">DAOMC 236416</strain>
    </source>
</reference>
<organism evidence="1 2">
    <name type="scientific">Tilletia indica</name>
    <dbReference type="NCBI Taxonomy" id="43049"/>
    <lineage>
        <taxon>Eukaryota</taxon>
        <taxon>Fungi</taxon>
        <taxon>Dikarya</taxon>
        <taxon>Basidiomycota</taxon>
        <taxon>Ustilaginomycotina</taxon>
        <taxon>Exobasidiomycetes</taxon>
        <taxon>Tilletiales</taxon>
        <taxon>Tilletiaceae</taxon>
        <taxon>Tilletia</taxon>
    </lineage>
</organism>
<dbReference type="EMBL" id="LWDF02000191">
    <property type="protein sequence ID" value="KAE8254421.1"/>
    <property type="molecule type" value="Genomic_DNA"/>
</dbReference>
<accession>A0A177TQQ4</accession>
<evidence type="ECO:0000313" key="2">
    <source>
        <dbReference type="Proteomes" id="UP000077521"/>
    </source>
</evidence>
<dbReference type="Proteomes" id="UP000077521">
    <property type="component" value="Unassembled WGS sequence"/>
</dbReference>
<sequence length="130" mass="14338">MRLVSLLTIITASILLLNRSADGKPHLPHQDALTSRGDPGGCKAKCLYDHNFQDCVQGCTFCTGRRQQGWLPYYVTGHPPNCANPKIAPQDGVSEHLCRNAQELCCNPKGGGCCPFNAESNCWWNSPKWH</sequence>